<keyword evidence="5 9" id="KW-0479">Metal-binding</keyword>
<dbReference type="EC" id="5.3.1.5" evidence="3 9"/>
<evidence type="ECO:0000256" key="2">
    <source>
        <dbReference type="ARBA" id="ARBA00011881"/>
    </source>
</evidence>
<dbReference type="PANTHER" id="PTHR48408:SF1">
    <property type="entry name" value="XYLOSE ISOMERASE"/>
    <property type="match status" value="1"/>
</dbReference>
<keyword evidence="7 9" id="KW-0119">Carbohydrate metabolism</keyword>
<evidence type="ECO:0000256" key="8">
    <source>
        <dbReference type="ARBA" id="ARBA00033659"/>
    </source>
</evidence>
<evidence type="ECO:0000256" key="5">
    <source>
        <dbReference type="ARBA" id="ARBA00022723"/>
    </source>
</evidence>
<sequence>MSNYFNKIGKVQYEGANSTNPFAFKHYNPQEVILGKTMEEHLRLAVCYWHTFCWEGNDMFGVGSLNRSWQKVSNPLEAAKQKAEIAFEFLQKLGVPYYCFHDVDIAPEGNSYVEYMKNFNTIVDLLAQKQAETGVKLLWGTANCFSNPRYMSGAATTPNPEIFVRAAAQVFNAMNATKRLGGENYVLWGGREGYETLLNTDLRREREQIGRFMQMVVEHKHKIGFKGTLLIEPKPQEPTKHQYDYDVATVYGFLKQFGLEKEIKVNIEANHATLAGHTFQHEVATAAALDILGSIDANRGDPQLGWDTDQFPNSVEENTLVLYEILKAGGFTTGGFNFDAKVRRQSTDPYDLFHGHIGAIDVLALSLKRAAKLLEDKTLEKIVEQRYAGWSSELGQQILSGQSSLEALAKVAENLDPQPVSGQQEYLENIVNHYIYR</sequence>
<dbReference type="Gene3D" id="3.20.20.150">
    <property type="entry name" value="Divalent-metal-dependent TIM barrel enzymes"/>
    <property type="match status" value="1"/>
</dbReference>
<comment type="caution">
    <text evidence="12">The sequence shown here is derived from an EMBL/GenBank/DDBJ whole genome shotgun (WGS) entry which is preliminary data.</text>
</comment>
<dbReference type="SUPFAM" id="SSF51658">
    <property type="entry name" value="Xylose isomerase-like"/>
    <property type="match status" value="1"/>
</dbReference>
<feature type="binding site" evidence="9">
    <location>
        <position position="268"/>
    </location>
    <ligand>
        <name>Mg(2+)</name>
        <dbReference type="ChEBI" id="CHEBI:18420"/>
        <label>2</label>
    </ligand>
</feature>
<evidence type="ECO:0000313" key="13">
    <source>
        <dbReference type="Proteomes" id="UP001596996"/>
    </source>
</evidence>
<feature type="binding site" evidence="9">
    <location>
        <position position="271"/>
    </location>
    <ligand>
        <name>Mg(2+)</name>
        <dbReference type="ChEBI" id="CHEBI:18420"/>
        <label>2</label>
    </ligand>
</feature>
<dbReference type="PANTHER" id="PTHR48408">
    <property type="match status" value="1"/>
</dbReference>
<comment type="catalytic activity">
    <reaction evidence="8 9 10">
        <text>alpha-D-xylose = alpha-D-xylulofuranose</text>
        <dbReference type="Rhea" id="RHEA:22816"/>
        <dbReference type="ChEBI" id="CHEBI:28518"/>
        <dbReference type="ChEBI" id="CHEBI:188998"/>
        <dbReference type="EC" id="5.3.1.5"/>
    </reaction>
</comment>
<feature type="binding site" evidence="9">
    <location>
        <position position="307"/>
    </location>
    <ligand>
        <name>Mg(2+)</name>
        <dbReference type="ChEBI" id="CHEBI:18420"/>
        <label>2</label>
    </ligand>
</feature>
<dbReference type="RefSeq" id="WP_380822058.1">
    <property type="nucleotide sequence ID" value="NZ_JBHTJN010000028.1"/>
</dbReference>
<dbReference type="EMBL" id="JBHTJN010000028">
    <property type="protein sequence ID" value="MFD0966969.1"/>
    <property type="molecule type" value="Genomic_DNA"/>
</dbReference>
<keyword evidence="9" id="KW-0963">Cytoplasm</keyword>
<keyword evidence="6 9" id="KW-0413">Isomerase</keyword>
<evidence type="ECO:0000256" key="4">
    <source>
        <dbReference type="ARBA" id="ARBA00022629"/>
    </source>
</evidence>
<dbReference type="NCBIfam" id="TIGR02630">
    <property type="entry name" value="xylose_isom_A"/>
    <property type="match status" value="1"/>
</dbReference>
<dbReference type="NCBIfam" id="NF003998">
    <property type="entry name" value="PRK05474.1"/>
    <property type="match status" value="1"/>
</dbReference>
<dbReference type="PRINTS" id="PR00688">
    <property type="entry name" value="XYLOSISMRASE"/>
</dbReference>
<feature type="binding site" evidence="9">
    <location>
        <position position="309"/>
    </location>
    <ligand>
        <name>Mg(2+)</name>
        <dbReference type="ChEBI" id="CHEBI:18420"/>
        <label>2</label>
    </ligand>
</feature>
<accession>A0ABW3IAN8</accession>
<evidence type="ECO:0000256" key="6">
    <source>
        <dbReference type="ARBA" id="ARBA00023235"/>
    </source>
</evidence>
<keyword evidence="4 9" id="KW-0859">Xylose metabolism</keyword>
<feature type="active site" evidence="9">
    <location>
        <position position="101"/>
    </location>
</feature>
<evidence type="ECO:0000313" key="12">
    <source>
        <dbReference type="EMBL" id="MFD0966969.1"/>
    </source>
</evidence>
<keyword evidence="13" id="KW-1185">Reference proteome</keyword>
<feature type="binding site" evidence="9">
    <location>
        <position position="268"/>
    </location>
    <ligand>
        <name>Mg(2+)</name>
        <dbReference type="ChEBI" id="CHEBI:18420"/>
        <label>1</label>
    </ligand>
</feature>
<feature type="binding site" evidence="9">
    <location>
        <position position="296"/>
    </location>
    <ligand>
        <name>Mg(2+)</name>
        <dbReference type="ChEBI" id="CHEBI:18420"/>
        <label>1</label>
    </ligand>
</feature>
<dbReference type="InterPro" id="IPR036237">
    <property type="entry name" value="Xyl_isomerase-like_sf"/>
</dbReference>
<comment type="similarity">
    <text evidence="1 9 10">Belongs to the xylose isomerase family.</text>
</comment>
<gene>
    <name evidence="9 12" type="primary">xylA</name>
    <name evidence="12" type="ORF">ACFQ02_09060</name>
</gene>
<evidence type="ECO:0000256" key="10">
    <source>
        <dbReference type="RuleBase" id="RU000609"/>
    </source>
</evidence>
<dbReference type="Proteomes" id="UP001596996">
    <property type="component" value="Unassembled WGS sequence"/>
</dbReference>
<dbReference type="PROSITE" id="PS51415">
    <property type="entry name" value="XYLOSE_ISOMERASE"/>
    <property type="match status" value="1"/>
</dbReference>
<dbReference type="InterPro" id="IPR013452">
    <property type="entry name" value="Xylose_isom_bac"/>
</dbReference>
<protein>
    <recommendedName>
        <fullName evidence="3 9">Xylose isomerase</fullName>
        <ecNumber evidence="3 9">5.3.1.5</ecNumber>
    </recommendedName>
</protein>
<comment type="subunit">
    <text evidence="2 9 11">Homotetramer.</text>
</comment>
<evidence type="ECO:0000256" key="1">
    <source>
        <dbReference type="ARBA" id="ARBA00005765"/>
    </source>
</evidence>
<evidence type="ECO:0000256" key="11">
    <source>
        <dbReference type="RuleBase" id="RU000610"/>
    </source>
</evidence>
<organism evidence="12 13">
    <name type="scientific">Seminibacterium arietis</name>
    <dbReference type="NCBI Taxonomy" id="1173502"/>
    <lineage>
        <taxon>Bacteria</taxon>
        <taxon>Pseudomonadati</taxon>
        <taxon>Pseudomonadota</taxon>
        <taxon>Gammaproteobacteria</taxon>
        <taxon>Pasteurellales</taxon>
        <taxon>Pasteurellaceae</taxon>
        <taxon>Seminibacterium</taxon>
    </lineage>
</organism>
<dbReference type="GO" id="GO:0009045">
    <property type="term" value="F:xylose isomerase activity"/>
    <property type="evidence" value="ECO:0007669"/>
    <property type="project" value="UniProtKB-EC"/>
</dbReference>
<keyword evidence="9" id="KW-0460">Magnesium</keyword>
<feature type="active site" evidence="9">
    <location>
        <position position="104"/>
    </location>
</feature>
<feature type="binding site" evidence="9">
    <location>
        <position position="232"/>
    </location>
    <ligand>
        <name>Mg(2+)</name>
        <dbReference type="ChEBI" id="CHEBI:18420"/>
        <label>1</label>
    </ligand>
</feature>
<feature type="binding site" evidence="9">
    <location>
        <position position="339"/>
    </location>
    <ligand>
        <name>Mg(2+)</name>
        <dbReference type="ChEBI" id="CHEBI:18420"/>
        <label>1</label>
    </ligand>
</feature>
<dbReference type="HAMAP" id="MF_00455">
    <property type="entry name" value="Xylose_isom_A"/>
    <property type="match status" value="1"/>
</dbReference>
<evidence type="ECO:0000256" key="7">
    <source>
        <dbReference type="ARBA" id="ARBA00023277"/>
    </source>
</evidence>
<dbReference type="InterPro" id="IPR001998">
    <property type="entry name" value="Xylose_isomerase"/>
</dbReference>
<evidence type="ECO:0000256" key="3">
    <source>
        <dbReference type="ARBA" id="ARBA00011958"/>
    </source>
</evidence>
<evidence type="ECO:0000256" key="9">
    <source>
        <dbReference type="HAMAP-Rule" id="MF_00455"/>
    </source>
</evidence>
<proteinExistence type="inferred from homology"/>
<comment type="cofactor">
    <cofactor evidence="9">
        <name>Mg(2+)</name>
        <dbReference type="ChEBI" id="CHEBI:18420"/>
    </cofactor>
    <text evidence="9">Binds 2 magnesium ions per subunit.</text>
</comment>
<comment type="subcellular location">
    <subcellularLocation>
        <location evidence="9 11">Cytoplasm</location>
    </subcellularLocation>
</comment>
<reference evidence="13" key="1">
    <citation type="journal article" date="2019" name="Int. J. Syst. Evol. Microbiol.">
        <title>The Global Catalogue of Microorganisms (GCM) 10K type strain sequencing project: providing services to taxonomists for standard genome sequencing and annotation.</title>
        <authorList>
            <consortium name="The Broad Institute Genomics Platform"/>
            <consortium name="The Broad Institute Genome Sequencing Center for Infectious Disease"/>
            <person name="Wu L."/>
            <person name="Ma J."/>
        </authorList>
    </citation>
    <scope>NUCLEOTIDE SEQUENCE [LARGE SCALE GENOMIC DNA]</scope>
    <source>
        <strain evidence="13">CCUG 61707</strain>
    </source>
</reference>
<name>A0ABW3IAN8_9PAST</name>